<dbReference type="GO" id="GO:0005524">
    <property type="term" value="F:ATP binding"/>
    <property type="evidence" value="ECO:0007669"/>
    <property type="project" value="InterPro"/>
</dbReference>
<accession>A0AA88R5G2</accession>
<organism evidence="2 3">
    <name type="scientific">Escallonia rubra</name>
    <dbReference type="NCBI Taxonomy" id="112253"/>
    <lineage>
        <taxon>Eukaryota</taxon>
        <taxon>Viridiplantae</taxon>
        <taxon>Streptophyta</taxon>
        <taxon>Embryophyta</taxon>
        <taxon>Tracheophyta</taxon>
        <taxon>Spermatophyta</taxon>
        <taxon>Magnoliopsida</taxon>
        <taxon>eudicotyledons</taxon>
        <taxon>Gunneridae</taxon>
        <taxon>Pentapetalae</taxon>
        <taxon>asterids</taxon>
        <taxon>campanulids</taxon>
        <taxon>Escalloniales</taxon>
        <taxon>Escalloniaceae</taxon>
        <taxon>Escallonia</taxon>
    </lineage>
</organism>
<comment type="caution">
    <text evidence="2">The sequence shown here is derived from an EMBL/GenBank/DDBJ whole genome shotgun (WGS) entry which is preliminary data.</text>
</comment>
<gene>
    <name evidence="2" type="ORF">RJ640_020105</name>
</gene>
<evidence type="ECO:0000259" key="1">
    <source>
        <dbReference type="PROSITE" id="PS50011"/>
    </source>
</evidence>
<dbReference type="PANTHER" id="PTHR48007">
    <property type="entry name" value="LEUCINE-RICH REPEAT RECEPTOR-LIKE PROTEIN KINASE PXC1"/>
    <property type="match status" value="1"/>
</dbReference>
<dbReference type="GO" id="GO:0004672">
    <property type="term" value="F:protein kinase activity"/>
    <property type="evidence" value="ECO:0007669"/>
    <property type="project" value="InterPro"/>
</dbReference>
<dbReference type="InterPro" id="IPR011009">
    <property type="entry name" value="Kinase-like_dom_sf"/>
</dbReference>
<evidence type="ECO:0000313" key="3">
    <source>
        <dbReference type="Proteomes" id="UP001187471"/>
    </source>
</evidence>
<protein>
    <recommendedName>
        <fullName evidence="1">Protein kinase domain-containing protein</fullName>
    </recommendedName>
</protein>
<proteinExistence type="predicted"/>
<dbReference type="InterPro" id="IPR001245">
    <property type="entry name" value="Ser-Thr/Tyr_kinase_cat_dom"/>
</dbReference>
<dbReference type="Gene3D" id="3.30.200.20">
    <property type="entry name" value="Phosphorylase Kinase, domain 1"/>
    <property type="match status" value="1"/>
</dbReference>
<reference evidence="2" key="1">
    <citation type="submission" date="2022-12" db="EMBL/GenBank/DDBJ databases">
        <title>Draft genome assemblies for two species of Escallonia (Escalloniales).</title>
        <authorList>
            <person name="Chanderbali A."/>
            <person name="Dervinis C."/>
            <person name="Anghel I."/>
            <person name="Soltis D."/>
            <person name="Soltis P."/>
            <person name="Zapata F."/>
        </authorList>
    </citation>
    <scope>NUCLEOTIDE SEQUENCE</scope>
    <source>
        <strain evidence="2">UCBG92.1500</strain>
        <tissue evidence="2">Leaf</tissue>
    </source>
</reference>
<evidence type="ECO:0000313" key="2">
    <source>
        <dbReference type="EMBL" id="KAK2979613.1"/>
    </source>
</evidence>
<sequence length="214" mass="24308">MKRKPLAQDKEENYESKIEMGEKSVVGGKEKVGQLTFMEDVGVFELGDLLKASAEGLGKGNFGNSYKARLDDGRNVVVKRLRDPKPFTSDEFVKQLEAIADHKHPNLLPLLAFYYSEGEKLLVYKYAPQGNLYNRLHDDENKKLCIPFTARVWVRGNNKCKKGTEDDVRMSLIFSTAALIIDGAGTPYQHHLLFLDRVRIWLPEPLAINTLRRA</sequence>
<dbReference type="PANTHER" id="PTHR48007:SF43">
    <property type="entry name" value="POLLEN RECEPTOR-LIKE KINASE 4"/>
    <property type="match status" value="1"/>
</dbReference>
<dbReference type="InterPro" id="IPR000719">
    <property type="entry name" value="Prot_kinase_dom"/>
</dbReference>
<dbReference type="Proteomes" id="UP001187471">
    <property type="component" value="Unassembled WGS sequence"/>
</dbReference>
<keyword evidence="3" id="KW-1185">Reference proteome</keyword>
<dbReference type="InterPro" id="IPR046959">
    <property type="entry name" value="PRK1-6/SRF4-like"/>
</dbReference>
<dbReference type="EMBL" id="JAVXUO010001736">
    <property type="protein sequence ID" value="KAK2979613.1"/>
    <property type="molecule type" value="Genomic_DNA"/>
</dbReference>
<dbReference type="SUPFAM" id="SSF56112">
    <property type="entry name" value="Protein kinase-like (PK-like)"/>
    <property type="match status" value="1"/>
</dbReference>
<feature type="domain" description="Protein kinase" evidence="1">
    <location>
        <begin position="51"/>
        <end position="214"/>
    </location>
</feature>
<dbReference type="AlphaFoldDB" id="A0AA88R5G2"/>
<dbReference type="Pfam" id="PF07714">
    <property type="entry name" value="PK_Tyr_Ser-Thr"/>
    <property type="match status" value="1"/>
</dbReference>
<name>A0AA88R5G2_9ASTE</name>
<dbReference type="PROSITE" id="PS50011">
    <property type="entry name" value="PROTEIN_KINASE_DOM"/>
    <property type="match status" value="1"/>
</dbReference>